<evidence type="ECO:0000256" key="1">
    <source>
        <dbReference type="ARBA" id="ARBA00000085"/>
    </source>
</evidence>
<dbReference type="SUPFAM" id="SSF55785">
    <property type="entry name" value="PYP-like sensor domain (PAS domain)"/>
    <property type="match status" value="4"/>
</dbReference>
<dbReference type="Pfam" id="PF13426">
    <property type="entry name" value="PAS_9"/>
    <property type="match status" value="2"/>
</dbReference>
<dbReference type="PANTHER" id="PTHR43304">
    <property type="entry name" value="PHYTOCHROME-LIKE PROTEIN CPH1"/>
    <property type="match status" value="1"/>
</dbReference>
<dbReference type="Gene3D" id="3.30.450.20">
    <property type="entry name" value="PAS domain"/>
    <property type="match status" value="4"/>
</dbReference>
<dbReference type="RefSeq" id="WP_308350211.1">
    <property type="nucleotide sequence ID" value="NZ_CP129971.1"/>
</dbReference>
<proteinExistence type="predicted"/>
<name>A0AA51NC65_9BACT</name>
<dbReference type="InterPro" id="IPR013655">
    <property type="entry name" value="PAS_fold_3"/>
</dbReference>
<dbReference type="InterPro" id="IPR000700">
    <property type="entry name" value="PAS-assoc_C"/>
</dbReference>
<feature type="domain" description="PAC" evidence="7">
    <location>
        <begin position="327"/>
        <end position="378"/>
    </location>
</feature>
<dbReference type="InterPro" id="IPR001610">
    <property type="entry name" value="PAC"/>
</dbReference>
<evidence type="ECO:0000313" key="9">
    <source>
        <dbReference type="Proteomes" id="UP001230496"/>
    </source>
</evidence>
<dbReference type="GO" id="GO:0000155">
    <property type="term" value="F:phosphorelay sensor kinase activity"/>
    <property type="evidence" value="ECO:0007669"/>
    <property type="project" value="InterPro"/>
</dbReference>
<evidence type="ECO:0000256" key="3">
    <source>
        <dbReference type="ARBA" id="ARBA00022553"/>
    </source>
</evidence>
<dbReference type="Gene3D" id="1.10.287.130">
    <property type="match status" value="1"/>
</dbReference>
<keyword evidence="5" id="KW-0418">Kinase</keyword>
<evidence type="ECO:0000256" key="2">
    <source>
        <dbReference type="ARBA" id="ARBA00012438"/>
    </source>
</evidence>
<dbReference type="CDD" id="cd00082">
    <property type="entry name" value="HisKA"/>
    <property type="match status" value="1"/>
</dbReference>
<dbReference type="SMART" id="SM00086">
    <property type="entry name" value="PAC"/>
    <property type="match status" value="3"/>
</dbReference>
<dbReference type="Proteomes" id="UP001230496">
    <property type="component" value="Chromosome"/>
</dbReference>
<dbReference type="PROSITE" id="PS50113">
    <property type="entry name" value="PAC"/>
    <property type="match status" value="2"/>
</dbReference>
<keyword evidence="9" id="KW-1185">Reference proteome</keyword>
<dbReference type="SMART" id="SM00091">
    <property type="entry name" value="PAS"/>
    <property type="match status" value="3"/>
</dbReference>
<dbReference type="Pfam" id="PF08447">
    <property type="entry name" value="PAS_3"/>
    <property type="match status" value="2"/>
</dbReference>
<evidence type="ECO:0000259" key="6">
    <source>
        <dbReference type="PROSITE" id="PS50112"/>
    </source>
</evidence>
<evidence type="ECO:0000256" key="5">
    <source>
        <dbReference type="ARBA" id="ARBA00022777"/>
    </source>
</evidence>
<organism evidence="8 9">
    <name type="scientific">Marivirga salinarum</name>
    <dbReference type="NCBI Taxonomy" id="3059078"/>
    <lineage>
        <taxon>Bacteria</taxon>
        <taxon>Pseudomonadati</taxon>
        <taxon>Bacteroidota</taxon>
        <taxon>Cytophagia</taxon>
        <taxon>Cytophagales</taxon>
        <taxon>Marivirgaceae</taxon>
        <taxon>Marivirga</taxon>
    </lineage>
</organism>
<dbReference type="PANTHER" id="PTHR43304:SF1">
    <property type="entry name" value="PAC DOMAIN-CONTAINING PROTEIN"/>
    <property type="match status" value="1"/>
</dbReference>
<dbReference type="InterPro" id="IPR003661">
    <property type="entry name" value="HisK_dim/P_dom"/>
</dbReference>
<dbReference type="KEGG" id="msaa:QYS49_33030"/>
<dbReference type="InterPro" id="IPR035965">
    <property type="entry name" value="PAS-like_dom_sf"/>
</dbReference>
<evidence type="ECO:0000313" key="8">
    <source>
        <dbReference type="EMBL" id="WMN12264.1"/>
    </source>
</evidence>
<evidence type="ECO:0000259" key="7">
    <source>
        <dbReference type="PROSITE" id="PS50113"/>
    </source>
</evidence>
<keyword evidence="3" id="KW-0597">Phosphoprotein</keyword>
<keyword evidence="4" id="KW-0808">Transferase</keyword>
<feature type="domain" description="PAS" evidence="6">
    <location>
        <begin position="137"/>
        <end position="207"/>
    </location>
</feature>
<comment type="catalytic activity">
    <reaction evidence="1">
        <text>ATP + protein L-histidine = ADP + protein N-phospho-L-histidine.</text>
        <dbReference type="EC" id="2.7.13.3"/>
    </reaction>
</comment>
<dbReference type="EC" id="2.7.13.3" evidence="2"/>
<dbReference type="InterPro" id="IPR036097">
    <property type="entry name" value="HisK_dim/P_sf"/>
</dbReference>
<dbReference type="AlphaFoldDB" id="A0AA51NC65"/>
<dbReference type="NCBIfam" id="TIGR00229">
    <property type="entry name" value="sensory_box"/>
    <property type="match status" value="1"/>
</dbReference>
<accession>A0AA51NC65</accession>
<sequence>MNQIQLANIILQQSSEPHWMVDSNYHLVYANNAFQSFTMKGGEKQLNKIVFLGNISKDHKRSWRTCYDRALNGERVVIEEQFENKKINETHYYQITFEPITNGENKYFAVACHAKEISLAESNLVAKDRHIIPQRTKEKELNNLFETIPGILCLTDFSGRILKINKAGCSLLGYKEEDFLQENLSKFIYPDDLDNTTKELSRLEAGETIVKFENRYLTKRGDITWLSWYCNADSNEGVITATAKDITEEKKLKQLNKQASNLAKVGSWEYDLIKDDLFWSDEVHRLHETDPSTFVPSVERAIDFYKEEHKSFVSDVIFKAIKEGGYLDYEAAIISKSKKEKWIRVIASPEYVEGKCVKFIGSFQDITDLKEANVRLQSLSDNIPGVVFQYLLLPDGTDEFRYVSKGSKRIWSYTPEEVMNDLDLVWDQIKAGGDLEAVKKSIEESIENMTQWSIQYRILRPDGEKRIIQGSGIPKFGSDGTILFNSVALDVTEQAKNEELLKDLNQQLKKHTFELEHSNEKLREIAWTQSHIVRTPLSRILGIINLLENKEDLSKDLLAWLDHLKKSTQELDDIVKKIIKEANDFIKEEPN</sequence>
<reference evidence="8 9" key="1">
    <citation type="submission" date="2023-08" db="EMBL/GenBank/DDBJ databases">
        <title>Comparative genomics and taxonomic characterization of three novel marine species of genus Marivirga.</title>
        <authorList>
            <person name="Muhammad N."/>
            <person name="Kim S.-G."/>
        </authorList>
    </citation>
    <scope>NUCLEOTIDE SEQUENCE [LARGE SCALE GENOMIC DNA]</scope>
    <source>
        <strain evidence="8 9">BDSF4-3</strain>
    </source>
</reference>
<dbReference type="SUPFAM" id="SSF47384">
    <property type="entry name" value="Homodimeric domain of signal transducing histidine kinase"/>
    <property type="match status" value="1"/>
</dbReference>
<feature type="domain" description="PAC" evidence="7">
    <location>
        <begin position="452"/>
        <end position="503"/>
    </location>
</feature>
<gene>
    <name evidence="8" type="ORF">QYS49_33030</name>
</gene>
<dbReference type="CDD" id="cd00130">
    <property type="entry name" value="PAS"/>
    <property type="match status" value="2"/>
</dbReference>
<dbReference type="InterPro" id="IPR000014">
    <property type="entry name" value="PAS"/>
</dbReference>
<dbReference type="PROSITE" id="PS50112">
    <property type="entry name" value="PAS"/>
    <property type="match status" value="1"/>
</dbReference>
<dbReference type="EMBL" id="CP129971">
    <property type="protein sequence ID" value="WMN12264.1"/>
    <property type="molecule type" value="Genomic_DNA"/>
</dbReference>
<protein>
    <recommendedName>
        <fullName evidence="2">histidine kinase</fullName>
        <ecNumber evidence="2">2.7.13.3</ecNumber>
    </recommendedName>
</protein>
<evidence type="ECO:0000256" key="4">
    <source>
        <dbReference type="ARBA" id="ARBA00022679"/>
    </source>
</evidence>
<dbReference type="InterPro" id="IPR052162">
    <property type="entry name" value="Sensor_kinase/Photoreceptor"/>
</dbReference>